<keyword evidence="7 9" id="KW-0378">Hydrolase</keyword>
<protein>
    <recommendedName>
        <fullName evidence="9">Ribonuclease 3</fullName>
        <ecNumber evidence="9">3.1.26.3</ecNumber>
    </recommendedName>
    <alternativeName>
        <fullName evidence="9">Ribonuclease III</fullName>
        <shortName evidence="9">RNase III</shortName>
    </alternativeName>
</protein>
<evidence type="ECO:0000256" key="9">
    <source>
        <dbReference type="HAMAP-Rule" id="MF_00104"/>
    </source>
</evidence>
<feature type="active site" evidence="9">
    <location>
        <position position="143"/>
    </location>
</feature>
<dbReference type="AlphaFoldDB" id="A0A7X9ILI1"/>
<dbReference type="InterPro" id="IPR036389">
    <property type="entry name" value="RNase_III_sf"/>
</dbReference>
<reference evidence="12 13" key="1">
    <citation type="journal article" date="2020" name="Biotechnol. Biofuels">
        <title>New insights from the biogas microbiome by comprehensive genome-resolved metagenomics of nearly 1600 species originating from multiple anaerobic digesters.</title>
        <authorList>
            <person name="Campanaro S."/>
            <person name="Treu L."/>
            <person name="Rodriguez-R L.M."/>
            <person name="Kovalovszki A."/>
            <person name="Ziels R.M."/>
            <person name="Maus I."/>
            <person name="Zhu X."/>
            <person name="Kougias P.G."/>
            <person name="Basile A."/>
            <person name="Luo G."/>
            <person name="Schluter A."/>
            <person name="Konstantinidis K.T."/>
            <person name="Angelidaki I."/>
        </authorList>
    </citation>
    <scope>NUCLEOTIDE SEQUENCE [LARGE SCALE GENOMIC DNA]</scope>
    <source>
        <strain evidence="12">AS27yjCOA_65</strain>
    </source>
</reference>
<evidence type="ECO:0000313" key="12">
    <source>
        <dbReference type="EMBL" id="NMC63015.1"/>
    </source>
</evidence>
<evidence type="ECO:0000259" key="11">
    <source>
        <dbReference type="PROSITE" id="PS50142"/>
    </source>
</evidence>
<feature type="binding site" evidence="9">
    <location>
        <position position="67"/>
    </location>
    <ligand>
        <name>Mg(2+)</name>
        <dbReference type="ChEBI" id="CHEBI:18420"/>
    </ligand>
</feature>
<dbReference type="GO" id="GO:0005737">
    <property type="term" value="C:cytoplasm"/>
    <property type="evidence" value="ECO:0007669"/>
    <property type="project" value="UniProtKB-SubCell"/>
</dbReference>
<keyword evidence="4 9" id="KW-0507">mRNA processing</keyword>
<evidence type="ECO:0000256" key="3">
    <source>
        <dbReference type="ARBA" id="ARBA00022552"/>
    </source>
</evidence>
<proteinExistence type="inferred from homology"/>
<feature type="domain" description="DRBM" evidence="10">
    <location>
        <begin position="177"/>
        <end position="246"/>
    </location>
</feature>
<dbReference type="SUPFAM" id="SSF54768">
    <property type="entry name" value="dsRNA-binding domain-like"/>
    <property type="match status" value="1"/>
</dbReference>
<dbReference type="PANTHER" id="PTHR11207">
    <property type="entry name" value="RIBONUCLEASE III"/>
    <property type="match status" value="1"/>
</dbReference>
<evidence type="ECO:0000256" key="2">
    <source>
        <dbReference type="ARBA" id="ARBA00010183"/>
    </source>
</evidence>
<organism evidence="12 13">
    <name type="scientific">SAR324 cluster bacterium</name>
    <dbReference type="NCBI Taxonomy" id="2024889"/>
    <lineage>
        <taxon>Bacteria</taxon>
        <taxon>Deltaproteobacteria</taxon>
        <taxon>SAR324 cluster</taxon>
    </lineage>
</organism>
<dbReference type="Pfam" id="PF14622">
    <property type="entry name" value="Ribonucleas_3_3"/>
    <property type="match status" value="1"/>
</dbReference>
<comment type="subunit">
    <text evidence="9">Homodimer.</text>
</comment>
<evidence type="ECO:0000256" key="1">
    <source>
        <dbReference type="ARBA" id="ARBA00000109"/>
    </source>
</evidence>
<evidence type="ECO:0000256" key="8">
    <source>
        <dbReference type="ARBA" id="ARBA00022884"/>
    </source>
</evidence>
<keyword evidence="9" id="KW-0460">Magnesium</keyword>
<feature type="active site" evidence="9">
    <location>
        <position position="71"/>
    </location>
</feature>
<dbReference type="GO" id="GO:0010468">
    <property type="term" value="P:regulation of gene expression"/>
    <property type="evidence" value="ECO:0007669"/>
    <property type="project" value="TreeGrafter"/>
</dbReference>
<comment type="subcellular location">
    <subcellularLocation>
        <location evidence="9">Cytoplasm</location>
    </subcellularLocation>
</comment>
<dbReference type="CDD" id="cd10845">
    <property type="entry name" value="DSRM_RNAse_III_family"/>
    <property type="match status" value="1"/>
</dbReference>
<dbReference type="SMART" id="SM00535">
    <property type="entry name" value="RIBOc"/>
    <property type="match status" value="1"/>
</dbReference>
<dbReference type="Pfam" id="PF00035">
    <property type="entry name" value="dsrm"/>
    <property type="match status" value="1"/>
</dbReference>
<dbReference type="PROSITE" id="PS50142">
    <property type="entry name" value="RNASE_3_2"/>
    <property type="match status" value="1"/>
</dbReference>
<keyword evidence="3 9" id="KW-0698">rRNA processing</keyword>
<keyword evidence="8 9" id="KW-0694">RNA-binding</keyword>
<dbReference type="Gene3D" id="1.10.1520.10">
    <property type="entry name" value="Ribonuclease III domain"/>
    <property type="match status" value="1"/>
</dbReference>
<keyword evidence="6 9" id="KW-0255">Endonuclease</keyword>
<comment type="function">
    <text evidence="9">Digests double-stranded RNA. Involved in the processing of primary rRNA transcript to yield the immediate precursors to the large and small rRNAs (23S and 16S). Processes some mRNAs, and tRNAs when they are encoded in the rRNA operon. Processes pre-crRNA and tracrRNA of type II CRISPR loci if present in the organism.</text>
</comment>
<dbReference type="EMBL" id="JAAZON010000330">
    <property type="protein sequence ID" value="NMC63015.1"/>
    <property type="molecule type" value="Genomic_DNA"/>
</dbReference>
<evidence type="ECO:0000256" key="5">
    <source>
        <dbReference type="ARBA" id="ARBA00022722"/>
    </source>
</evidence>
<evidence type="ECO:0000313" key="13">
    <source>
        <dbReference type="Proteomes" id="UP000524246"/>
    </source>
</evidence>
<dbReference type="GO" id="GO:0046872">
    <property type="term" value="F:metal ion binding"/>
    <property type="evidence" value="ECO:0007669"/>
    <property type="project" value="UniProtKB-KW"/>
</dbReference>
<dbReference type="PROSITE" id="PS00517">
    <property type="entry name" value="RNASE_3_1"/>
    <property type="match status" value="1"/>
</dbReference>
<dbReference type="PROSITE" id="PS50137">
    <property type="entry name" value="DS_RBD"/>
    <property type="match status" value="1"/>
</dbReference>
<dbReference type="PANTHER" id="PTHR11207:SF0">
    <property type="entry name" value="RIBONUCLEASE 3"/>
    <property type="match status" value="1"/>
</dbReference>
<keyword evidence="9" id="KW-0699">rRNA-binding</keyword>
<dbReference type="InterPro" id="IPR000999">
    <property type="entry name" value="RNase_III_dom"/>
</dbReference>
<evidence type="ECO:0000259" key="10">
    <source>
        <dbReference type="PROSITE" id="PS50137"/>
    </source>
</evidence>
<dbReference type="EC" id="3.1.26.3" evidence="9"/>
<dbReference type="HAMAP" id="MF_00104">
    <property type="entry name" value="RNase_III"/>
    <property type="match status" value="1"/>
</dbReference>
<dbReference type="NCBIfam" id="TIGR02191">
    <property type="entry name" value="RNaseIII"/>
    <property type="match status" value="1"/>
</dbReference>
<name>A0A7X9ILI1_9DELT</name>
<evidence type="ECO:0000256" key="4">
    <source>
        <dbReference type="ARBA" id="ARBA00022664"/>
    </source>
</evidence>
<dbReference type="GO" id="GO:0008033">
    <property type="term" value="P:tRNA processing"/>
    <property type="evidence" value="ECO:0007669"/>
    <property type="project" value="UniProtKB-KW"/>
</dbReference>
<accession>A0A7X9ILI1</accession>
<comment type="cofactor">
    <cofactor evidence="9">
        <name>Mg(2+)</name>
        <dbReference type="ChEBI" id="CHEBI:18420"/>
    </cofactor>
</comment>
<keyword evidence="9" id="KW-0819">tRNA processing</keyword>
<gene>
    <name evidence="9 12" type="primary">rnc</name>
    <name evidence="12" type="ORF">GYA55_07585</name>
</gene>
<dbReference type="SUPFAM" id="SSF69065">
    <property type="entry name" value="RNase III domain-like"/>
    <property type="match status" value="1"/>
</dbReference>
<keyword evidence="5 9" id="KW-0540">Nuclease</keyword>
<dbReference type="GO" id="GO:0003725">
    <property type="term" value="F:double-stranded RNA binding"/>
    <property type="evidence" value="ECO:0007669"/>
    <property type="project" value="TreeGrafter"/>
</dbReference>
<dbReference type="InterPro" id="IPR014720">
    <property type="entry name" value="dsRBD_dom"/>
</dbReference>
<dbReference type="Proteomes" id="UP000524246">
    <property type="component" value="Unassembled WGS sequence"/>
</dbReference>
<keyword evidence="9" id="KW-0479">Metal-binding</keyword>
<feature type="binding site" evidence="9">
    <location>
        <position position="143"/>
    </location>
    <ligand>
        <name>Mg(2+)</name>
        <dbReference type="ChEBI" id="CHEBI:18420"/>
    </ligand>
</feature>
<evidence type="ECO:0000256" key="7">
    <source>
        <dbReference type="ARBA" id="ARBA00022801"/>
    </source>
</evidence>
<dbReference type="SMART" id="SM00358">
    <property type="entry name" value="DSRM"/>
    <property type="match status" value="1"/>
</dbReference>
<comment type="similarity">
    <text evidence="2">Belongs to the ribonuclease III family.</text>
</comment>
<dbReference type="GO" id="GO:0004525">
    <property type="term" value="F:ribonuclease III activity"/>
    <property type="evidence" value="ECO:0007669"/>
    <property type="project" value="UniProtKB-UniRule"/>
</dbReference>
<sequence>MSLEGEENKGVIDSNEDINALVPEKQEYEELEAKLQYKFLDINWLKRALTHRSLHVGGASGDYERLEFLGDAVLDLAVAHMLLDLNPDLKEGDLSKMRAALVNTSSLASLAREINIGPFIRLSRGELANGGAERPSILADVVEAIFGAIYRESGYEEALKSAKKLFEKRVKCVKPVDPKTELQEYLHTLGLGAPEYLLDLVEGPEHAPTFVSSVLINGECKGRGRASSKKGSQQAAAAEALQSLMSAKNKEEECSFKKDDCLCHELDNQKEN</sequence>
<dbReference type="Gene3D" id="3.30.160.20">
    <property type="match status" value="1"/>
</dbReference>
<feature type="domain" description="RNase III" evidence="11">
    <location>
        <begin position="28"/>
        <end position="154"/>
    </location>
</feature>
<comment type="caution">
    <text evidence="12">The sequence shown here is derived from an EMBL/GenBank/DDBJ whole genome shotgun (WGS) entry which is preliminary data.</text>
</comment>
<comment type="catalytic activity">
    <reaction evidence="1 9">
        <text>Endonucleolytic cleavage to 5'-phosphomonoester.</text>
        <dbReference type="EC" id="3.1.26.3"/>
    </reaction>
</comment>
<dbReference type="GO" id="GO:0019843">
    <property type="term" value="F:rRNA binding"/>
    <property type="evidence" value="ECO:0007669"/>
    <property type="project" value="UniProtKB-KW"/>
</dbReference>
<evidence type="ECO:0000256" key="6">
    <source>
        <dbReference type="ARBA" id="ARBA00022759"/>
    </source>
</evidence>
<keyword evidence="9" id="KW-0963">Cytoplasm</keyword>
<dbReference type="CDD" id="cd00593">
    <property type="entry name" value="RIBOc"/>
    <property type="match status" value="1"/>
</dbReference>
<dbReference type="GO" id="GO:0006397">
    <property type="term" value="P:mRNA processing"/>
    <property type="evidence" value="ECO:0007669"/>
    <property type="project" value="UniProtKB-UniRule"/>
</dbReference>
<dbReference type="FunFam" id="1.10.1520.10:FF:000001">
    <property type="entry name" value="Ribonuclease 3"/>
    <property type="match status" value="1"/>
</dbReference>
<dbReference type="InterPro" id="IPR011907">
    <property type="entry name" value="RNase_III"/>
</dbReference>
<dbReference type="GO" id="GO:0006364">
    <property type="term" value="P:rRNA processing"/>
    <property type="evidence" value="ECO:0007669"/>
    <property type="project" value="UniProtKB-UniRule"/>
</dbReference>
<feature type="binding site" evidence="9">
    <location>
        <position position="140"/>
    </location>
    <ligand>
        <name>Mg(2+)</name>
        <dbReference type="ChEBI" id="CHEBI:18420"/>
    </ligand>
</feature>